<dbReference type="Gene3D" id="2.70.150.10">
    <property type="entry name" value="Calcium-transporting ATPase, cytoplasmic transduction domain A"/>
    <property type="match status" value="1"/>
</dbReference>
<evidence type="ECO:0000313" key="16">
    <source>
        <dbReference type="EMBL" id="MDB6178307.1"/>
    </source>
</evidence>
<dbReference type="PRINTS" id="PR00119">
    <property type="entry name" value="CATATPASE"/>
</dbReference>
<dbReference type="InterPro" id="IPR044492">
    <property type="entry name" value="P_typ_ATPase_HD_dom"/>
</dbReference>
<feature type="transmembrane region" description="Helical" evidence="14">
    <location>
        <begin position="352"/>
        <end position="378"/>
    </location>
</feature>
<dbReference type="EMBL" id="JAQBIE010000015">
    <property type="protein sequence ID" value="MDB6178307.1"/>
    <property type="molecule type" value="Genomic_DNA"/>
</dbReference>
<keyword evidence="7 14" id="KW-0547">Nucleotide-binding</keyword>
<feature type="transmembrane region" description="Helical" evidence="14">
    <location>
        <begin position="319"/>
        <end position="340"/>
    </location>
</feature>
<dbReference type="Pfam" id="PF00122">
    <property type="entry name" value="E1-E2_ATPase"/>
    <property type="match status" value="1"/>
</dbReference>
<feature type="transmembrane region" description="Helical" evidence="14">
    <location>
        <begin position="657"/>
        <end position="675"/>
    </location>
</feature>
<dbReference type="EC" id="7.2.2.12" evidence="12"/>
<reference evidence="16" key="1">
    <citation type="submission" date="2022-12" db="EMBL/GenBank/DDBJ databases">
        <title>Paracoccus onchidii sp. nov., isolated from a marine invertebrate from the South China Sea.</title>
        <authorList>
            <person name="Xu S."/>
            <person name="Liu Z."/>
            <person name="Xu Y."/>
        </authorList>
    </citation>
    <scope>NUCLEOTIDE SEQUENCE</scope>
    <source>
        <strain evidence="16">Z330</strain>
    </source>
</reference>
<dbReference type="SFLD" id="SFLDS00003">
    <property type="entry name" value="Haloacid_Dehalogenase"/>
    <property type="match status" value="1"/>
</dbReference>
<evidence type="ECO:0000256" key="3">
    <source>
        <dbReference type="ARBA" id="ARBA00022475"/>
    </source>
</evidence>
<dbReference type="InterPro" id="IPR023298">
    <property type="entry name" value="ATPase_P-typ_TM_dom_sf"/>
</dbReference>
<keyword evidence="4" id="KW-0597">Phosphoprotein</keyword>
<evidence type="ECO:0000256" key="14">
    <source>
        <dbReference type="RuleBase" id="RU362081"/>
    </source>
</evidence>
<comment type="subcellular location">
    <subcellularLocation>
        <location evidence="1">Cell membrane</location>
        <topology evidence="1">Multi-pass membrane protein</topology>
    </subcellularLocation>
</comment>
<dbReference type="Gene3D" id="3.30.70.100">
    <property type="match status" value="1"/>
</dbReference>
<dbReference type="InterPro" id="IPR017969">
    <property type="entry name" value="Heavy-metal-associated_CS"/>
</dbReference>
<dbReference type="SUPFAM" id="SSF56784">
    <property type="entry name" value="HAD-like"/>
    <property type="match status" value="1"/>
</dbReference>
<evidence type="ECO:0000259" key="15">
    <source>
        <dbReference type="PROSITE" id="PS50846"/>
    </source>
</evidence>
<gene>
    <name evidence="16" type="ORF">PAF17_12450</name>
</gene>
<evidence type="ECO:0000313" key="17">
    <source>
        <dbReference type="Proteomes" id="UP001165641"/>
    </source>
</evidence>
<evidence type="ECO:0000256" key="5">
    <source>
        <dbReference type="ARBA" id="ARBA00022692"/>
    </source>
</evidence>
<dbReference type="Gene3D" id="3.40.1110.10">
    <property type="entry name" value="Calcium-transporting ATPase, cytoplasmic domain N"/>
    <property type="match status" value="1"/>
</dbReference>
<evidence type="ECO:0000256" key="4">
    <source>
        <dbReference type="ARBA" id="ARBA00022553"/>
    </source>
</evidence>
<evidence type="ECO:0000256" key="2">
    <source>
        <dbReference type="ARBA" id="ARBA00006024"/>
    </source>
</evidence>
<proteinExistence type="inferred from homology"/>
<keyword evidence="6 14" id="KW-0479">Metal-binding</keyword>
<dbReference type="NCBIfam" id="TIGR01494">
    <property type="entry name" value="ATPase_P-type"/>
    <property type="match status" value="1"/>
</dbReference>
<keyword evidence="17" id="KW-1185">Reference proteome</keyword>
<dbReference type="Pfam" id="PF00403">
    <property type="entry name" value="HMA"/>
    <property type="match status" value="1"/>
</dbReference>
<dbReference type="InterPro" id="IPR059000">
    <property type="entry name" value="ATPase_P-type_domA"/>
</dbReference>
<name>A0ABT4ZGT0_9RHOB</name>
<feature type="transmembrane region" description="Helical" evidence="14">
    <location>
        <begin position="169"/>
        <end position="187"/>
    </location>
</feature>
<keyword evidence="3 14" id="KW-1003">Cell membrane</keyword>
<accession>A0ABT4ZGT0</accession>
<dbReference type="PANTHER" id="PTHR48085">
    <property type="entry name" value="CADMIUM/ZINC-TRANSPORTING ATPASE HMA2-RELATED"/>
    <property type="match status" value="1"/>
</dbReference>
<dbReference type="InterPro" id="IPR023299">
    <property type="entry name" value="ATPase_P-typ_cyto_dom_N"/>
</dbReference>
<evidence type="ECO:0000256" key="12">
    <source>
        <dbReference type="ARBA" id="ARBA00039097"/>
    </source>
</evidence>
<dbReference type="PROSITE" id="PS50846">
    <property type="entry name" value="HMA_2"/>
    <property type="match status" value="1"/>
</dbReference>
<dbReference type="PANTHER" id="PTHR48085:SF5">
    <property type="entry name" value="CADMIUM_ZINC-TRANSPORTING ATPASE HMA4-RELATED"/>
    <property type="match status" value="1"/>
</dbReference>
<evidence type="ECO:0000256" key="13">
    <source>
        <dbReference type="ARBA" id="ARBA00047308"/>
    </source>
</evidence>
<dbReference type="InterPro" id="IPR018303">
    <property type="entry name" value="ATPase_P-typ_P_site"/>
</dbReference>
<dbReference type="PROSITE" id="PS01047">
    <property type="entry name" value="HMA_1"/>
    <property type="match status" value="1"/>
</dbReference>
<dbReference type="CDD" id="cd00371">
    <property type="entry name" value="HMA"/>
    <property type="match status" value="1"/>
</dbReference>
<dbReference type="InterPro" id="IPR036163">
    <property type="entry name" value="HMA_dom_sf"/>
</dbReference>
<evidence type="ECO:0000256" key="6">
    <source>
        <dbReference type="ARBA" id="ARBA00022723"/>
    </source>
</evidence>
<feature type="transmembrane region" description="Helical" evidence="14">
    <location>
        <begin position="94"/>
        <end position="111"/>
    </location>
</feature>
<feature type="domain" description="HMA" evidence="15">
    <location>
        <begin position="9"/>
        <end position="75"/>
    </location>
</feature>
<keyword evidence="10 14" id="KW-1133">Transmembrane helix</keyword>
<evidence type="ECO:0000256" key="7">
    <source>
        <dbReference type="ARBA" id="ARBA00022741"/>
    </source>
</evidence>
<comment type="similarity">
    <text evidence="2 14">Belongs to the cation transport ATPase (P-type) (TC 3.A.3) family. Type IB subfamily.</text>
</comment>
<dbReference type="RefSeq" id="WP_271889429.1">
    <property type="nucleotide sequence ID" value="NZ_JAQBIE010000015.1"/>
</dbReference>
<organism evidence="16 17">
    <name type="scientific">Paracoccus onchidii</name>
    <dbReference type="NCBI Taxonomy" id="3017813"/>
    <lineage>
        <taxon>Bacteria</taxon>
        <taxon>Pseudomonadati</taxon>
        <taxon>Pseudomonadota</taxon>
        <taxon>Alphaproteobacteria</taxon>
        <taxon>Rhodobacterales</taxon>
        <taxon>Paracoccaceae</taxon>
        <taxon>Paracoccus</taxon>
    </lineage>
</organism>
<dbReference type="InterPro" id="IPR008250">
    <property type="entry name" value="ATPase_P-typ_transduc_dom_A_sf"/>
</dbReference>
<dbReference type="PROSITE" id="PS00154">
    <property type="entry name" value="ATPASE_E1_E2"/>
    <property type="match status" value="1"/>
</dbReference>
<comment type="catalytic activity">
    <reaction evidence="13">
        <text>Zn(2+)(in) + ATP + H2O = Zn(2+)(out) + ADP + phosphate + H(+)</text>
        <dbReference type="Rhea" id="RHEA:20621"/>
        <dbReference type="ChEBI" id="CHEBI:15377"/>
        <dbReference type="ChEBI" id="CHEBI:15378"/>
        <dbReference type="ChEBI" id="CHEBI:29105"/>
        <dbReference type="ChEBI" id="CHEBI:30616"/>
        <dbReference type="ChEBI" id="CHEBI:43474"/>
        <dbReference type="ChEBI" id="CHEBI:456216"/>
        <dbReference type="EC" id="7.2.2.12"/>
    </reaction>
</comment>
<dbReference type="SUPFAM" id="SSF81653">
    <property type="entry name" value="Calcium ATPase, transduction domain A"/>
    <property type="match status" value="1"/>
</dbReference>
<evidence type="ECO:0000256" key="10">
    <source>
        <dbReference type="ARBA" id="ARBA00022989"/>
    </source>
</evidence>
<dbReference type="SUPFAM" id="SSF81665">
    <property type="entry name" value="Calcium ATPase, transmembrane domain M"/>
    <property type="match status" value="1"/>
</dbReference>
<sequence length="721" mass="75651">MTNVSDPQHQFLFKVQGMDCGGCAATIRTALEGMQGIREIDISVPRQEMRLELSPSATTPADVQRIMKRLGYVAERVTETQPAPGPAPWRSQKAAHLALAVLSVAGAYALAAVRPEFGAWAFSIAALLTLAPIARRAVAAARMGAVFTIQMLMTIAALGAVIIGEQTEAIFVILLFILGEMLEGLAARKAQSGIRALAALLPDHALVEDRDGQLRPVATRDLAIGDQIVIRAGDRIAADGIITSGASAVDESTLTGESIPVAKTPGDRVSAGSINHEATLRVAVDRDSSDNTISRIITLVEDAQGAKAPTERFIDRFSLAYMPIVIAIATLVAIVPPVLLGQDWQDWIYRGLALLLIGCPCALVISVPAAIASSLAALARDGVLIKGGAVLETLAHGQRVVLDKTGTLTAGRPHVTDFIDLAQGRHDTLGLAVALERESAHPLASALISYGETASTRRYQPRDIRVLPGIGMEGTIDGAKVYVGKTSAAPEHLREDLRISAQISAMEAQGKTVSTICLGQELIGLVALRDEPRPESATAMQEIRRLGLGALMLTGDNSGTATAIATKLGIDFKANMLPEEKAETVAALAGAGTVIMVGDGVNDAPALAAAQVGVAIGSGTDVAMEAADAVLMSDRISDVPRMITKARRTMDVIRQNVAMALGLKLVFLVTTIAGLTGLWPAILADTGATVLVTLNSMRLLANRRTGIGQAPASQTREVRHP</sequence>
<keyword evidence="11 14" id="KW-0472">Membrane</keyword>
<comment type="caution">
    <text evidence="16">The sequence shown here is derived from an EMBL/GenBank/DDBJ whole genome shotgun (WGS) entry which is preliminary data.</text>
</comment>
<dbReference type="InterPro" id="IPR001757">
    <property type="entry name" value="P_typ_ATPase"/>
</dbReference>
<dbReference type="NCBIfam" id="TIGR01511">
    <property type="entry name" value="ATPase-IB1_Cu"/>
    <property type="match status" value="1"/>
</dbReference>
<feature type="transmembrane region" description="Helical" evidence="14">
    <location>
        <begin position="117"/>
        <end position="134"/>
    </location>
</feature>
<evidence type="ECO:0000256" key="8">
    <source>
        <dbReference type="ARBA" id="ARBA00022840"/>
    </source>
</evidence>
<dbReference type="SFLD" id="SFLDF00027">
    <property type="entry name" value="p-type_atpase"/>
    <property type="match status" value="1"/>
</dbReference>
<feature type="transmembrane region" description="Helical" evidence="14">
    <location>
        <begin position="146"/>
        <end position="163"/>
    </location>
</feature>
<keyword evidence="8 14" id="KW-0067">ATP-binding</keyword>
<dbReference type="Pfam" id="PF00702">
    <property type="entry name" value="Hydrolase"/>
    <property type="match status" value="1"/>
</dbReference>
<keyword evidence="9" id="KW-1278">Translocase</keyword>
<dbReference type="SUPFAM" id="SSF55008">
    <property type="entry name" value="HMA, heavy metal-associated domain"/>
    <property type="match status" value="1"/>
</dbReference>
<dbReference type="InterPro" id="IPR051014">
    <property type="entry name" value="Cation_Transport_ATPase_IB"/>
</dbReference>
<evidence type="ECO:0000256" key="9">
    <source>
        <dbReference type="ARBA" id="ARBA00022967"/>
    </source>
</evidence>
<dbReference type="Proteomes" id="UP001165641">
    <property type="component" value="Unassembled WGS sequence"/>
</dbReference>
<protein>
    <recommendedName>
        <fullName evidence="12">P-type Zn(2+) transporter</fullName>
        <ecNumber evidence="12">7.2.2.12</ecNumber>
    </recommendedName>
</protein>
<dbReference type="InterPro" id="IPR023214">
    <property type="entry name" value="HAD_sf"/>
</dbReference>
<dbReference type="SFLD" id="SFLDG00002">
    <property type="entry name" value="C1.7:_P-type_atpase_like"/>
    <property type="match status" value="1"/>
</dbReference>
<dbReference type="InterPro" id="IPR036412">
    <property type="entry name" value="HAD-like_sf"/>
</dbReference>
<evidence type="ECO:0000256" key="11">
    <source>
        <dbReference type="ARBA" id="ARBA00023136"/>
    </source>
</evidence>
<dbReference type="NCBIfam" id="TIGR01525">
    <property type="entry name" value="ATPase-IB_hvy"/>
    <property type="match status" value="1"/>
</dbReference>
<dbReference type="InterPro" id="IPR006121">
    <property type="entry name" value="HMA_dom"/>
</dbReference>
<dbReference type="InterPro" id="IPR027256">
    <property type="entry name" value="P-typ_ATPase_IB"/>
</dbReference>
<dbReference type="Gene3D" id="3.40.50.1000">
    <property type="entry name" value="HAD superfamily/HAD-like"/>
    <property type="match status" value="1"/>
</dbReference>
<evidence type="ECO:0000256" key="1">
    <source>
        <dbReference type="ARBA" id="ARBA00004651"/>
    </source>
</evidence>
<keyword evidence="5 14" id="KW-0812">Transmembrane</keyword>